<proteinExistence type="predicted"/>
<dbReference type="Proteomes" id="UP001420932">
    <property type="component" value="Unassembled WGS sequence"/>
</dbReference>
<keyword evidence="2" id="KW-1185">Reference proteome</keyword>
<comment type="caution">
    <text evidence="1">The sequence shown here is derived from an EMBL/GenBank/DDBJ whole genome shotgun (WGS) entry which is preliminary data.</text>
</comment>
<dbReference type="EMBL" id="JBBNAF010000001">
    <property type="protein sequence ID" value="KAK9169246.1"/>
    <property type="molecule type" value="Genomic_DNA"/>
</dbReference>
<organism evidence="1 2">
    <name type="scientific">Stephania yunnanensis</name>
    <dbReference type="NCBI Taxonomy" id="152371"/>
    <lineage>
        <taxon>Eukaryota</taxon>
        <taxon>Viridiplantae</taxon>
        <taxon>Streptophyta</taxon>
        <taxon>Embryophyta</taxon>
        <taxon>Tracheophyta</taxon>
        <taxon>Spermatophyta</taxon>
        <taxon>Magnoliopsida</taxon>
        <taxon>Ranunculales</taxon>
        <taxon>Menispermaceae</taxon>
        <taxon>Menispermoideae</taxon>
        <taxon>Cissampelideae</taxon>
        <taxon>Stephania</taxon>
    </lineage>
</organism>
<evidence type="ECO:0000313" key="2">
    <source>
        <dbReference type="Proteomes" id="UP001420932"/>
    </source>
</evidence>
<name>A0AAP0LE01_9MAGN</name>
<accession>A0AAP0LE01</accession>
<sequence>MTQFGNSLNQVVIMKLDRTNFLVRKAWFFRGCSLDGHLLGTTASLPEFLDESNIPM</sequence>
<protein>
    <submittedName>
        <fullName evidence="1">Uncharacterized protein</fullName>
    </submittedName>
</protein>
<evidence type="ECO:0000313" key="1">
    <source>
        <dbReference type="EMBL" id="KAK9169246.1"/>
    </source>
</evidence>
<reference evidence="1 2" key="1">
    <citation type="submission" date="2024-01" db="EMBL/GenBank/DDBJ databases">
        <title>Genome assemblies of Stephania.</title>
        <authorList>
            <person name="Yang L."/>
        </authorList>
    </citation>
    <scope>NUCLEOTIDE SEQUENCE [LARGE SCALE GENOMIC DNA]</scope>
    <source>
        <strain evidence="1">YNDBR</strain>
        <tissue evidence="1">Leaf</tissue>
    </source>
</reference>
<dbReference type="AlphaFoldDB" id="A0AAP0LE01"/>
<gene>
    <name evidence="1" type="ORF">Syun_001386</name>
</gene>